<proteinExistence type="predicted"/>
<dbReference type="GO" id="GO:0016787">
    <property type="term" value="F:hydrolase activity"/>
    <property type="evidence" value="ECO:0007669"/>
    <property type="project" value="UniProtKB-KW"/>
</dbReference>
<dbReference type="EMBL" id="MZGX01000002">
    <property type="protein sequence ID" value="OPX46029.1"/>
    <property type="molecule type" value="Genomic_DNA"/>
</dbReference>
<protein>
    <submittedName>
        <fullName evidence="2">Alpha/beta hydrolase family protein</fullName>
    </submittedName>
</protein>
<evidence type="ECO:0000313" key="2">
    <source>
        <dbReference type="EMBL" id="OPX46029.1"/>
    </source>
</evidence>
<dbReference type="PANTHER" id="PTHR43358">
    <property type="entry name" value="ALPHA/BETA-HYDROLASE"/>
    <property type="match status" value="1"/>
</dbReference>
<dbReference type="STRING" id="48256.CLHUN_05040"/>
<dbReference type="PANTHER" id="PTHR43358:SF4">
    <property type="entry name" value="ALPHA_BETA HYDROLASE FOLD-1 DOMAIN-CONTAINING PROTEIN"/>
    <property type="match status" value="1"/>
</dbReference>
<dbReference type="InterPro" id="IPR029058">
    <property type="entry name" value="AB_hydrolase_fold"/>
</dbReference>
<name>A0A1V4SQ70_RUMHU</name>
<organism evidence="2 3">
    <name type="scientific">Ruminiclostridium hungatei</name>
    <name type="common">Clostridium hungatei</name>
    <dbReference type="NCBI Taxonomy" id="48256"/>
    <lineage>
        <taxon>Bacteria</taxon>
        <taxon>Bacillati</taxon>
        <taxon>Bacillota</taxon>
        <taxon>Clostridia</taxon>
        <taxon>Eubacteriales</taxon>
        <taxon>Oscillospiraceae</taxon>
        <taxon>Ruminiclostridium</taxon>
    </lineage>
</organism>
<dbReference type="Gene3D" id="3.40.50.1820">
    <property type="entry name" value="alpha/beta hydrolase"/>
    <property type="match status" value="1"/>
</dbReference>
<dbReference type="RefSeq" id="WP_080062972.1">
    <property type="nucleotide sequence ID" value="NZ_MZGX01000002.1"/>
</dbReference>
<dbReference type="Pfam" id="PF12146">
    <property type="entry name" value="Hydrolase_4"/>
    <property type="match status" value="1"/>
</dbReference>
<reference evidence="2 3" key="1">
    <citation type="submission" date="2017-03" db="EMBL/GenBank/DDBJ databases">
        <title>Genome sequence of Clostridium hungatei DSM 14427.</title>
        <authorList>
            <person name="Poehlein A."/>
            <person name="Daniel R."/>
        </authorList>
    </citation>
    <scope>NUCLEOTIDE SEQUENCE [LARGE SCALE GENOMIC DNA]</scope>
    <source>
        <strain evidence="2 3">DSM 14427</strain>
    </source>
</reference>
<dbReference type="InterPro" id="IPR022742">
    <property type="entry name" value="Hydrolase_4"/>
</dbReference>
<feature type="domain" description="Serine aminopeptidase S33" evidence="1">
    <location>
        <begin position="109"/>
        <end position="224"/>
    </location>
</feature>
<comment type="caution">
    <text evidence="2">The sequence shown here is derived from an EMBL/GenBank/DDBJ whole genome shotgun (WGS) entry which is preliminary data.</text>
</comment>
<keyword evidence="3" id="KW-1185">Reference proteome</keyword>
<dbReference type="InterPro" id="IPR052920">
    <property type="entry name" value="DNA-binding_regulatory"/>
</dbReference>
<evidence type="ECO:0000313" key="3">
    <source>
        <dbReference type="Proteomes" id="UP000191554"/>
    </source>
</evidence>
<keyword evidence="2" id="KW-0378">Hydrolase</keyword>
<dbReference type="SUPFAM" id="SSF53474">
    <property type="entry name" value="alpha/beta-Hydrolases"/>
    <property type="match status" value="1"/>
</dbReference>
<dbReference type="AlphaFoldDB" id="A0A1V4SQ70"/>
<sequence>MKVVTKIIIILLLLILVTDIASSFYFYNLSVARTKKDFLANDSALRSTVTAESISTTSADVAVSAKLYSVKQEDTVELDWFNNQLYKEVSITSDDGLRLVGYYLSAEQPTDKTVIMAHGYSSQGTYMGSYAKIYYDMGYNVLLPDSRGHGKSEGNYIGFGWTDRKDFLKWIDFIISQTGQDAQIVLHGVSMGGAAVLMTSGEELPSAVRAVVSDCAYTSVQAELEYQLDRLFKLPAFPVLDTTSLLTRLRAGYSFKEASALEQVKKSSTPTLFIHGDSDMFVPSSMVYELYDASTCPKDIYIVQGAGHGAAFETDVSGYKNKIREFTEKYVN</sequence>
<accession>A0A1V4SQ70</accession>
<evidence type="ECO:0000259" key="1">
    <source>
        <dbReference type="Pfam" id="PF12146"/>
    </source>
</evidence>
<gene>
    <name evidence="2" type="ORF">CLHUN_05040</name>
</gene>
<dbReference type="OrthoDB" id="9776685at2"/>
<dbReference type="Proteomes" id="UP000191554">
    <property type="component" value="Unassembled WGS sequence"/>
</dbReference>